<feature type="transmembrane region" description="Helical" evidence="1">
    <location>
        <begin position="57"/>
        <end position="88"/>
    </location>
</feature>
<feature type="transmembrane region" description="Helical" evidence="1">
    <location>
        <begin position="213"/>
        <end position="230"/>
    </location>
</feature>
<comment type="caution">
    <text evidence="2">The sequence shown here is derived from an EMBL/GenBank/DDBJ whole genome shotgun (WGS) entry which is preliminary data.</text>
</comment>
<keyword evidence="3" id="KW-1185">Reference proteome</keyword>
<dbReference type="Pfam" id="PF09991">
    <property type="entry name" value="DUF2232"/>
    <property type="match status" value="1"/>
</dbReference>
<feature type="transmembrane region" description="Helical" evidence="1">
    <location>
        <begin position="170"/>
        <end position="192"/>
    </location>
</feature>
<dbReference type="PANTHER" id="PTHR41324:SF1">
    <property type="entry name" value="DUF2232 DOMAIN-CONTAINING PROTEIN"/>
    <property type="match status" value="1"/>
</dbReference>
<evidence type="ECO:0008006" key="4">
    <source>
        <dbReference type="Google" id="ProtNLM"/>
    </source>
</evidence>
<feature type="transmembrane region" description="Helical" evidence="1">
    <location>
        <begin position="242"/>
        <end position="265"/>
    </location>
</feature>
<sequence length="312" mass="34951">MKRTRLITEGAVLLALYAILLLASLYMPILGAIFIFALPLPFLIFTIRSPLSSACMLLGAAILVTLIVSSPLSIVNTLMFGITGIVLGHMYKKKKSIIEILLVGTLVYLVSFVLLYAVSVKFFNIDFIKQMEDMFKQSMEQSEKFMKMAGAPVNEEQLAELKKVGNMLRLLAPALLAMGSFFYSWITILIANRVLKRLKYTVESWPKFRDIQIPKSIVWLYVAVILLSSFTKIEAGSYLEMVVLNLSTIFTLLLLFQGFSFLTFFTNAKGYTKAIPILIFVVGLFVPVLFPLVTILGIIDLGFSLRSKVQVK</sequence>
<name>A0ABM8YCY7_9BACI</name>
<evidence type="ECO:0000256" key="1">
    <source>
        <dbReference type="SAM" id="Phobius"/>
    </source>
</evidence>
<protein>
    <recommendedName>
        <fullName evidence="4">DUF2232 domain-containing protein</fullName>
    </recommendedName>
</protein>
<keyword evidence="1" id="KW-0472">Membrane</keyword>
<gene>
    <name evidence="2" type="ORF">BACCIP111899_02801</name>
</gene>
<dbReference type="EMBL" id="CAKJTI010000014">
    <property type="protein sequence ID" value="CAG9613582.1"/>
    <property type="molecule type" value="Genomic_DNA"/>
</dbReference>
<dbReference type="RefSeq" id="WP_230575646.1">
    <property type="nucleotide sequence ID" value="NZ_CAKJTI010000014.1"/>
</dbReference>
<dbReference type="Proteomes" id="UP000789423">
    <property type="component" value="Unassembled WGS sequence"/>
</dbReference>
<proteinExistence type="predicted"/>
<feature type="transmembrane region" description="Helical" evidence="1">
    <location>
        <begin position="277"/>
        <end position="299"/>
    </location>
</feature>
<feature type="transmembrane region" description="Helical" evidence="1">
    <location>
        <begin position="100"/>
        <end position="118"/>
    </location>
</feature>
<keyword evidence="1" id="KW-1133">Transmembrane helix</keyword>
<dbReference type="PANTHER" id="PTHR41324">
    <property type="entry name" value="MEMBRANE PROTEIN-RELATED"/>
    <property type="match status" value="1"/>
</dbReference>
<evidence type="ECO:0000313" key="2">
    <source>
        <dbReference type="EMBL" id="CAG9613582.1"/>
    </source>
</evidence>
<keyword evidence="1" id="KW-0812">Transmembrane</keyword>
<organism evidence="2 3">
    <name type="scientific">Bacillus rhizoplanae</name>
    <dbReference type="NCBI Taxonomy" id="2880966"/>
    <lineage>
        <taxon>Bacteria</taxon>
        <taxon>Bacillati</taxon>
        <taxon>Bacillota</taxon>
        <taxon>Bacilli</taxon>
        <taxon>Bacillales</taxon>
        <taxon>Bacillaceae</taxon>
        <taxon>Bacillus</taxon>
    </lineage>
</organism>
<feature type="transmembrane region" description="Helical" evidence="1">
    <location>
        <begin position="12"/>
        <end position="37"/>
    </location>
</feature>
<evidence type="ECO:0000313" key="3">
    <source>
        <dbReference type="Proteomes" id="UP000789423"/>
    </source>
</evidence>
<dbReference type="InterPro" id="IPR018710">
    <property type="entry name" value="DUF2232"/>
</dbReference>
<accession>A0ABM8YCY7</accession>
<reference evidence="2 3" key="1">
    <citation type="submission" date="2021-10" db="EMBL/GenBank/DDBJ databases">
        <authorList>
            <person name="Criscuolo A."/>
        </authorList>
    </citation>
    <scope>NUCLEOTIDE SEQUENCE [LARGE SCALE GENOMIC DNA]</scope>
    <source>
        <strain evidence="3">CIP 111899</strain>
    </source>
</reference>